<dbReference type="AlphaFoldDB" id="A0A9Q0JC85"/>
<evidence type="ECO:0000313" key="3">
    <source>
        <dbReference type="Proteomes" id="UP001141552"/>
    </source>
</evidence>
<accession>A0A9Q0JC85</accession>
<sequence length="99" mass="10966">FSLFSVPPSRFSVPLSLSCLSSSPSLLFPKPNHISSSLSLPFPKANPISRRLPHSLSRASNPLIHQRSRTNKDAERRTTPPSTTPPSGLLLEPNNRYDY</sequence>
<dbReference type="Proteomes" id="UP001141552">
    <property type="component" value="Unassembled WGS sequence"/>
</dbReference>
<proteinExistence type="predicted"/>
<name>A0A9Q0JC85_9ROSI</name>
<organism evidence="2 3">
    <name type="scientific">Turnera subulata</name>
    <dbReference type="NCBI Taxonomy" id="218843"/>
    <lineage>
        <taxon>Eukaryota</taxon>
        <taxon>Viridiplantae</taxon>
        <taxon>Streptophyta</taxon>
        <taxon>Embryophyta</taxon>
        <taxon>Tracheophyta</taxon>
        <taxon>Spermatophyta</taxon>
        <taxon>Magnoliopsida</taxon>
        <taxon>eudicotyledons</taxon>
        <taxon>Gunneridae</taxon>
        <taxon>Pentapetalae</taxon>
        <taxon>rosids</taxon>
        <taxon>fabids</taxon>
        <taxon>Malpighiales</taxon>
        <taxon>Passifloraceae</taxon>
        <taxon>Turnera</taxon>
    </lineage>
</organism>
<feature type="non-terminal residue" evidence="2">
    <location>
        <position position="1"/>
    </location>
</feature>
<keyword evidence="3" id="KW-1185">Reference proteome</keyword>
<feature type="region of interest" description="Disordered" evidence="1">
    <location>
        <begin position="49"/>
        <end position="99"/>
    </location>
</feature>
<evidence type="ECO:0000313" key="2">
    <source>
        <dbReference type="EMBL" id="KAJ4836158.1"/>
    </source>
</evidence>
<dbReference type="EMBL" id="JAKUCV010004214">
    <property type="protein sequence ID" value="KAJ4836158.1"/>
    <property type="molecule type" value="Genomic_DNA"/>
</dbReference>
<gene>
    <name evidence="2" type="ORF">Tsubulata_043605</name>
</gene>
<evidence type="ECO:0000256" key="1">
    <source>
        <dbReference type="SAM" id="MobiDB-lite"/>
    </source>
</evidence>
<reference evidence="2" key="2">
    <citation type="journal article" date="2023" name="Plants (Basel)">
        <title>Annotation of the Turnera subulata (Passifloraceae) Draft Genome Reveals the S-Locus Evolved after the Divergence of Turneroideae from Passifloroideae in a Stepwise Manner.</title>
        <authorList>
            <person name="Henning P.M."/>
            <person name="Roalson E.H."/>
            <person name="Mir W."/>
            <person name="McCubbin A.G."/>
            <person name="Shore J.S."/>
        </authorList>
    </citation>
    <scope>NUCLEOTIDE SEQUENCE</scope>
    <source>
        <strain evidence="2">F60SS</strain>
    </source>
</reference>
<reference evidence="2" key="1">
    <citation type="submission" date="2022-02" db="EMBL/GenBank/DDBJ databases">
        <authorList>
            <person name="Henning P.M."/>
            <person name="McCubbin A.G."/>
            <person name="Shore J.S."/>
        </authorList>
    </citation>
    <scope>NUCLEOTIDE SEQUENCE</scope>
    <source>
        <strain evidence="2">F60SS</strain>
        <tissue evidence="2">Leaves</tissue>
    </source>
</reference>
<protein>
    <submittedName>
        <fullName evidence="2">Uncharacterized protein</fullName>
    </submittedName>
</protein>
<comment type="caution">
    <text evidence="2">The sequence shown here is derived from an EMBL/GenBank/DDBJ whole genome shotgun (WGS) entry which is preliminary data.</text>
</comment>